<organism evidence="1 2">
    <name type="scientific">Knoellia koreensis</name>
    <dbReference type="NCBI Taxonomy" id="2730921"/>
    <lineage>
        <taxon>Bacteria</taxon>
        <taxon>Bacillati</taxon>
        <taxon>Actinomycetota</taxon>
        <taxon>Actinomycetes</taxon>
        <taxon>Micrococcales</taxon>
        <taxon>Intrasporangiaceae</taxon>
        <taxon>Knoellia</taxon>
    </lineage>
</organism>
<name>A0A849HCX0_9MICO</name>
<gene>
    <name evidence="1" type="ORF">HJG52_00685</name>
</gene>
<dbReference type="EMBL" id="JABEPQ010000001">
    <property type="protein sequence ID" value="NNM44524.1"/>
    <property type="molecule type" value="Genomic_DNA"/>
</dbReference>
<evidence type="ECO:0000313" key="2">
    <source>
        <dbReference type="Proteomes" id="UP000588586"/>
    </source>
</evidence>
<proteinExistence type="predicted"/>
<dbReference type="AlphaFoldDB" id="A0A849HCX0"/>
<comment type="caution">
    <text evidence="1">The sequence shown here is derived from an EMBL/GenBank/DDBJ whole genome shotgun (WGS) entry which is preliminary data.</text>
</comment>
<sequence>MTAHPLNLSQSDREWIAAMLDAYGRAMARTRKKEMPHLVLTFVMVDVPEAEQRADEILDALRLPPHYKRVSSSGAVYVTCRMRSEAVLAEVGHLLTNERILASLGRALDEVDVERATRAANAGRWGA</sequence>
<accession>A0A849HCX0</accession>
<keyword evidence="2" id="KW-1185">Reference proteome</keyword>
<protein>
    <submittedName>
        <fullName evidence="1">Uncharacterized protein</fullName>
    </submittedName>
</protein>
<dbReference type="RefSeq" id="WP_171241667.1">
    <property type="nucleotide sequence ID" value="NZ_JABEPQ010000001.1"/>
</dbReference>
<reference evidence="1 2" key="1">
    <citation type="submission" date="2020-04" db="EMBL/GenBank/DDBJ databases">
        <title>Knoellia sp. isolate from air conditioner.</title>
        <authorList>
            <person name="Chea S."/>
            <person name="Kim D.-U."/>
        </authorList>
    </citation>
    <scope>NUCLEOTIDE SEQUENCE [LARGE SCALE GENOMIC DNA]</scope>
    <source>
        <strain evidence="1 2">DB2414S</strain>
    </source>
</reference>
<dbReference type="Proteomes" id="UP000588586">
    <property type="component" value="Unassembled WGS sequence"/>
</dbReference>
<evidence type="ECO:0000313" key="1">
    <source>
        <dbReference type="EMBL" id="NNM44524.1"/>
    </source>
</evidence>